<evidence type="ECO:0000313" key="2">
    <source>
        <dbReference type="Proteomes" id="UP000580250"/>
    </source>
</evidence>
<evidence type="ECO:0000313" key="1">
    <source>
        <dbReference type="EMBL" id="CAD2172755.1"/>
    </source>
</evidence>
<sequence length="43" mass="5199">MPKNKMTEEATNSDWILNLLKRRKRPLILKEKMIWLPYNSSNP</sequence>
<reference evidence="1 2" key="1">
    <citation type="submission" date="2020-08" db="EMBL/GenBank/DDBJ databases">
        <authorList>
            <person name="Koutsovoulos G."/>
            <person name="Danchin GJ E."/>
        </authorList>
    </citation>
    <scope>NUCLEOTIDE SEQUENCE [LARGE SCALE GENOMIC DNA]</scope>
</reference>
<dbReference type="AlphaFoldDB" id="A0A6V7VCP8"/>
<protein>
    <submittedName>
        <fullName evidence="1">Uncharacterized protein</fullName>
    </submittedName>
</protein>
<accession>A0A6V7VCP8</accession>
<proteinExistence type="predicted"/>
<name>A0A6V7VCP8_MELEN</name>
<dbReference type="EMBL" id="CAJEWN010000205">
    <property type="protein sequence ID" value="CAD2172755.1"/>
    <property type="molecule type" value="Genomic_DNA"/>
</dbReference>
<organism evidence="1 2">
    <name type="scientific">Meloidogyne enterolobii</name>
    <name type="common">Root-knot nematode worm</name>
    <name type="synonym">Meloidogyne mayaguensis</name>
    <dbReference type="NCBI Taxonomy" id="390850"/>
    <lineage>
        <taxon>Eukaryota</taxon>
        <taxon>Metazoa</taxon>
        <taxon>Ecdysozoa</taxon>
        <taxon>Nematoda</taxon>
        <taxon>Chromadorea</taxon>
        <taxon>Rhabditida</taxon>
        <taxon>Tylenchina</taxon>
        <taxon>Tylenchomorpha</taxon>
        <taxon>Tylenchoidea</taxon>
        <taxon>Meloidogynidae</taxon>
        <taxon>Meloidogyninae</taxon>
        <taxon>Meloidogyne</taxon>
    </lineage>
</organism>
<gene>
    <name evidence="1" type="ORF">MENT_LOCUS24322</name>
</gene>
<dbReference type="Proteomes" id="UP000580250">
    <property type="component" value="Unassembled WGS sequence"/>
</dbReference>
<comment type="caution">
    <text evidence="1">The sequence shown here is derived from an EMBL/GenBank/DDBJ whole genome shotgun (WGS) entry which is preliminary data.</text>
</comment>